<sequence length="376" mass="42487">MRRTARVASSAVTGGFPVNRDTLRKPRITTEVGTWLYKKETMVRFHQWCRERQVRAYGNVRMTSTIHFARCLRVTRSIAPGQAIITSPLSACFNFLRVAQEMYDCPSTAFPLQLNWMNYNERLPFMRSASMWEFAEAGWMTRIASLEESPFTPYVHYLYEDTRGRDGISNGMGKEREEDSGVLDHHLSEMATDACEDPEVFLENFFRGLACVHLRSQPIEVGAVTACMPGTNFFKAKASDMHVPTLVPLVDAVPQLEDGSHNTVLEYFPYSDLATLRRQCTELQIPFFHTGQESTAVAQEGRTAQGLTQTINTEHVLMDPALLKGGGFLALRALQPLEAGDVLYLRRYPDVAERAGQRMIDAQVMEANRLLSRDDS</sequence>
<dbReference type="AlphaFoldDB" id="A0AAW0EVY9"/>
<dbReference type="SUPFAM" id="SSF82199">
    <property type="entry name" value="SET domain"/>
    <property type="match status" value="1"/>
</dbReference>
<accession>A0AAW0EVY9</accession>
<protein>
    <submittedName>
        <fullName evidence="1">Uncharacterized protein</fullName>
    </submittedName>
</protein>
<evidence type="ECO:0000313" key="2">
    <source>
        <dbReference type="Proteomes" id="UP001430356"/>
    </source>
</evidence>
<reference evidence="1 2" key="1">
    <citation type="journal article" date="2021" name="MBio">
        <title>A New Model Trypanosomatid, Novymonas esmeraldas: Genomic Perception of Its 'Candidatus Pandoraea novymonadis' Endosymbiont.</title>
        <authorList>
            <person name="Zakharova A."/>
            <person name="Saura A."/>
            <person name="Butenko A."/>
            <person name="Podesvova L."/>
            <person name="Warmusova S."/>
            <person name="Kostygov A.Y."/>
            <person name="Nenarokova A."/>
            <person name="Lukes J."/>
            <person name="Opperdoes F.R."/>
            <person name="Yurchenko V."/>
        </authorList>
    </citation>
    <scope>NUCLEOTIDE SEQUENCE [LARGE SCALE GENOMIC DNA]</scope>
    <source>
        <strain evidence="1 2">E262AT.01</strain>
    </source>
</reference>
<keyword evidence="2" id="KW-1185">Reference proteome</keyword>
<dbReference type="EMBL" id="JAECZO010000118">
    <property type="protein sequence ID" value="KAK7197761.1"/>
    <property type="molecule type" value="Genomic_DNA"/>
</dbReference>
<proteinExistence type="predicted"/>
<comment type="caution">
    <text evidence="1">The sequence shown here is derived from an EMBL/GenBank/DDBJ whole genome shotgun (WGS) entry which is preliminary data.</text>
</comment>
<dbReference type="Proteomes" id="UP001430356">
    <property type="component" value="Unassembled WGS sequence"/>
</dbReference>
<name>A0AAW0EVY9_9TRYP</name>
<evidence type="ECO:0000313" key="1">
    <source>
        <dbReference type="EMBL" id="KAK7197761.1"/>
    </source>
</evidence>
<gene>
    <name evidence="1" type="ORF">NESM_000728500</name>
</gene>
<organism evidence="1 2">
    <name type="scientific">Novymonas esmeraldas</name>
    <dbReference type="NCBI Taxonomy" id="1808958"/>
    <lineage>
        <taxon>Eukaryota</taxon>
        <taxon>Discoba</taxon>
        <taxon>Euglenozoa</taxon>
        <taxon>Kinetoplastea</taxon>
        <taxon>Metakinetoplastina</taxon>
        <taxon>Trypanosomatida</taxon>
        <taxon>Trypanosomatidae</taxon>
        <taxon>Novymonas</taxon>
    </lineage>
</organism>
<dbReference type="InterPro" id="IPR046341">
    <property type="entry name" value="SET_dom_sf"/>
</dbReference>